<feature type="chain" id="PRO_5040174753" description="F-box domain-containing protein" evidence="2">
    <location>
        <begin position="17"/>
        <end position="1405"/>
    </location>
</feature>
<feature type="compositionally biased region" description="Polar residues" evidence="1">
    <location>
        <begin position="137"/>
        <end position="219"/>
    </location>
</feature>
<feature type="region of interest" description="Disordered" evidence="1">
    <location>
        <begin position="388"/>
        <end position="455"/>
    </location>
</feature>
<accession>A0A9Q9U986</accession>
<evidence type="ECO:0000313" key="3">
    <source>
        <dbReference type="EMBL" id="VTT66314.1"/>
    </source>
</evidence>
<sequence>MRLVGLVVALAALAEAQLPETPGANGEPTTTTLHPLPFETTSSRILVFDETTSSDIALPETSTGVPVPNTAFTSTEILSELPESKSTDIAAGDTSTANGESPLDSTSSIAIPVEQHTTETGQPTGPETTAQQPPAFDTTTSQGPPVAETTTQQPLALDTVTTDQTPGIETTSQRPPAPQSTTEQGPAVDTTTQQPPAQDSTTEQLIPQDTTSQPFIGQETTTTQPPVIVTTSSEQPVDEVPSTTEKPEDPNPTTTKQEEAKPTSKDEESDPKSEDSGNEDPKTKDETDPQPTTKQDEAPVTVPPAAVTAEPQETISGVTDNTLHSTKDSDGNDVVVPVLFGPSCLIFCEHAGKDNGPGGIVLWGIGPAPGSYVLPPLPGITPAPSAVVINGGVPTPVGTQTPEDPDDQDDDDDDDKSTAEEETKTKAKTTEAKSTIESSAASTTEASTTELPQLSMGVETVVVNVDATPTTGATSSEATTEATSTEASTQTTELPQLSMGVDTVVVNVDATPTTGGTTETSAATSTETTEATTQTTELPQLSMGVDTVVVDVDATPTTGGTAETSAESATTQESSTGVSGTTETRDTTTAEMTSTEATTAESTTAGPTSTETSVQSTTFATSTTTKEPEREYPCIIHANPGIDPYCACETTVSGKGFYVSTDLISSSCADYTTFPSSIPTDAFEPKVTEKPDPEPYVKTDDGTVVSYPDRTVKVGNYPGGKYTYTQGVGDAVTLETPLPTQTDANNKGSSQCGSIDDACDRALNDGFDDETTYTDYVSRYARIKSGMIMLASFGQAGCTAQFKCDEYGLGMKGKDIKDAVQHMKDNDGVSKCGTAYLSNTCQITLNYCTNYTDMQGRPPVSNCRLLQMPNEILAKIVSFVAEDEEALQELARVNSDCCGLSRACQFSEFEFDYSPNKIRLLLNLAQGMLGGCSVPSIPDCVRKFTFKPDAYQVRDIHPSVWRRFQQDPGEEYGATAKIKEQDARLLKHIQHSVALIFKAMRNLETLVWDCNFPVDKDTFLLLASPTAHNLLINDTLLAESFSLGPPLTPPSWPLRSLVLMNVSWHPEAWEPLSLGTDSNSFPNLRKLRIRPGLDVMDKPSFASFLSAPLKSLELRHSSFRLFEDVIRSHIEEPYRDLEELVVEFDDHQQLITELILKHNTLKKLWVTQTYYMSGRDNSFDRVMIPGLGKGLFNNLRSLYIQWGGQNQDAGLEADHFDIMPESLAAICEITTLKQLGLRCAKMVRWGEYTEDTFPIWLIDHGKLQPHLQNLKNLKLLVIRGDTYPPRVNEVFGHRWYYRSNCANQEDLQTAKDHPELTPFVQGDNEQTLAWNHAHLYRMLEYARGYRKVLPKLEWMLCGQQPMKFMEDADGVIQLHPVGNDMDKCKTFIGRVFGLASEVEIAHLKD</sequence>
<reference evidence="3" key="1">
    <citation type="submission" date="2019-05" db="EMBL/GenBank/DDBJ databases">
        <authorList>
            <person name="Piombo E."/>
        </authorList>
    </citation>
    <scope>NUCLEOTIDE SEQUENCE</scope>
    <source>
        <strain evidence="3">C2S</strain>
    </source>
</reference>
<feature type="compositionally biased region" description="Low complexity" evidence="1">
    <location>
        <begin position="220"/>
        <end position="231"/>
    </location>
</feature>
<keyword evidence="2" id="KW-0732">Signal</keyword>
<feature type="signal peptide" evidence="2">
    <location>
        <begin position="1"/>
        <end position="16"/>
    </location>
</feature>
<feature type="region of interest" description="Disordered" evidence="1">
    <location>
        <begin position="512"/>
        <end position="538"/>
    </location>
</feature>
<feature type="region of interest" description="Disordered" evidence="1">
    <location>
        <begin position="682"/>
        <end position="703"/>
    </location>
</feature>
<dbReference type="Proteomes" id="UP000760494">
    <property type="component" value="Unassembled WGS sequence"/>
</dbReference>
<evidence type="ECO:0000313" key="4">
    <source>
        <dbReference type="Proteomes" id="UP000760494"/>
    </source>
</evidence>
<feature type="compositionally biased region" description="Low complexity" evidence="1">
    <location>
        <begin position="589"/>
        <end position="625"/>
    </location>
</feature>
<feature type="compositionally biased region" description="Low complexity" evidence="1">
    <location>
        <begin position="298"/>
        <end position="314"/>
    </location>
</feature>
<organism evidence="3 4">
    <name type="scientific">Fusarium fujikuroi</name>
    <name type="common">Bakanae and foot rot disease fungus</name>
    <name type="synonym">Gibberella fujikuroi</name>
    <dbReference type="NCBI Taxonomy" id="5127"/>
    <lineage>
        <taxon>Eukaryota</taxon>
        <taxon>Fungi</taxon>
        <taxon>Dikarya</taxon>
        <taxon>Ascomycota</taxon>
        <taxon>Pezizomycotina</taxon>
        <taxon>Sordariomycetes</taxon>
        <taxon>Hypocreomycetidae</taxon>
        <taxon>Hypocreales</taxon>
        <taxon>Nectriaceae</taxon>
        <taxon>Fusarium</taxon>
        <taxon>Fusarium fujikuroi species complex</taxon>
    </lineage>
</organism>
<gene>
    <name evidence="3" type="ORF">C2S_6373</name>
</gene>
<feature type="compositionally biased region" description="Low complexity" evidence="1">
    <location>
        <begin position="432"/>
        <end position="450"/>
    </location>
</feature>
<feature type="region of interest" description="Disordered" evidence="1">
    <location>
        <begin position="469"/>
        <end position="492"/>
    </location>
</feature>
<protein>
    <recommendedName>
        <fullName evidence="5">F-box domain-containing protein</fullName>
    </recommendedName>
</protein>
<comment type="caution">
    <text evidence="3">The sequence shown here is derived from an EMBL/GenBank/DDBJ whole genome shotgun (WGS) entry which is preliminary data.</text>
</comment>
<dbReference type="InterPro" id="IPR029167">
    <property type="entry name" value="Mug117"/>
</dbReference>
<feature type="compositionally biased region" description="Basic and acidic residues" evidence="1">
    <location>
        <begin position="683"/>
        <end position="701"/>
    </location>
</feature>
<feature type="compositionally biased region" description="Polar residues" evidence="1">
    <location>
        <begin position="93"/>
        <end position="109"/>
    </location>
</feature>
<evidence type="ECO:0008006" key="5">
    <source>
        <dbReference type="Google" id="ProtNLM"/>
    </source>
</evidence>
<evidence type="ECO:0000256" key="2">
    <source>
        <dbReference type="SAM" id="SignalP"/>
    </source>
</evidence>
<feature type="compositionally biased region" description="Low complexity" evidence="1">
    <location>
        <begin position="555"/>
        <end position="582"/>
    </location>
</feature>
<dbReference type="Pfam" id="PF15474">
    <property type="entry name" value="MU117"/>
    <property type="match status" value="1"/>
</dbReference>
<name>A0A9Q9U986_FUSFU</name>
<proteinExistence type="predicted"/>
<feature type="compositionally biased region" description="Basic and acidic residues" evidence="1">
    <location>
        <begin position="416"/>
        <end position="431"/>
    </location>
</feature>
<evidence type="ECO:0000256" key="1">
    <source>
        <dbReference type="SAM" id="MobiDB-lite"/>
    </source>
</evidence>
<feature type="compositionally biased region" description="Acidic residues" evidence="1">
    <location>
        <begin position="403"/>
        <end position="415"/>
    </location>
</feature>
<feature type="region of interest" description="Disordered" evidence="1">
    <location>
        <begin position="80"/>
        <end position="330"/>
    </location>
</feature>
<feature type="region of interest" description="Disordered" evidence="1">
    <location>
        <begin position="555"/>
        <end position="626"/>
    </location>
</feature>
<dbReference type="EMBL" id="CABFJX010000168">
    <property type="protein sequence ID" value="VTT66314.1"/>
    <property type="molecule type" value="Genomic_DNA"/>
</dbReference>
<feature type="compositionally biased region" description="Basic and acidic residues" evidence="1">
    <location>
        <begin position="256"/>
        <end position="287"/>
    </location>
</feature>
<feature type="compositionally biased region" description="Polar residues" evidence="1">
    <location>
        <begin position="315"/>
        <end position="324"/>
    </location>
</feature>
<feature type="compositionally biased region" description="Low complexity" evidence="1">
    <location>
        <begin position="118"/>
        <end position="135"/>
    </location>
</feature>